<protein>
    <submittedName>
        <fullName evidence="1">Uncharacterized protein</fullName>
    </submittedName>
</protein>
<reference evidence="1" key="1">
    <citation type="submission" date="2020-05" db="UniProtKB">
        <authorList>
            <consortium name="EnsemblMetazoa"/>
        </authorList>
    </citation>
    <scope>IDENTIFICATION</scope>
    <source>
        <strain evidence="1">TTRI</strain>
    </source>
</reference>
<keyword evidence="2" id="KW-1185">Reference proteome</keyword>
<dbReference type="EnsemblMetazoa" id="GAUT010169-RA">
    <property type="protein sequence ID" value="GAUT010169-PA"/>
    <property type="gene ID" value="GAUT010169"/>
</dbReference>
<evidence type="ECO:0000313" key="1">
    <source>
        <dbReference type="EnsemblMetazoa" id="GAUT010169-PA"/>
    </source>
</evidence>
<dbReference type="VEuPathDB" id="VectorBase:GAUT010169"/>
<dbReference type="AlphaFoldDB" id="A0A1A9UNB7"/>
<accession>A0A1A9UNB7</accession>
<evidence type="ECO:0000313" key="2">
    <source>
        <dbReference type="Proteomes" id="UP000078200"/>
    </source>
</evidence>
<proteinExistence type="predicted"/>
<name>A0A1A9UNB7_GLOAU</name>
<dbReference type="Proteomes" id="UP000078200">
    <property type="component" value="Unassembled WGS sequence"/>
</dbReference>
<sequence>MSYTPSHQEYCECNEIKCDRDKYLYESESGSDDGKTNNEEWKATKRANAGNSTLSSDYSLTSTIVMDILLTQCHCINCPLKNGSWFTNKFALMNLGGGGGVPEMLLTKADNLKEAKVFYINPSFGGSSKSEFDFNERFEFKAPFFLNVTVSIPQTGGICAHTYAIMLILMTTSSYEPLSQEQ</sequence>
<organism evidence="1 2">
    <name type="scientific">Glossina austeni</name>
    <name type="common">Savannah tsetse fly</name>
    <dbReference type="NCBI Taxonomy" id="7395"/>
    <lineage>
        <taxon>Eukaryota</taxon>
        <taxon>Metazoa</taxon>
        <taxon>Ecdysozoa</taxon>
        <taxon>Arthropoda</taxon>
        <taxon>Hexapoda</taxon>
        <taxon>Insecta</taxon>
        <taxon>Pterygota</taxon>
        <taxon>Neoptera</taxon>
        <taxon>Endopterygota</taxon>
        <taxon>Diptera</taxon>
        <taxon>Brachycera</taxon>
        <taxon>Muscomorpha</taxon>
        <taxon>Hippoboscoidea</taxon>
        <taxon>Glossinidae</taxon>
        <taxon>Glossina</taxon>
    </lineage>
</organism>